<comment type="induction">
    <text evidence="8">By stress conditions e.g. heat shock.</text>
</comment>
<reference evidence="12 13" key="1">
    <citation type="journal article" date="2018" name="J. Microbiol.">
        <title>Aestuariibaculum marinum sp. nov., a marine bacterium isolated from seawater in South Korea.</title>
        <authorList>
            <person name="Choi J."/>
            <person name="Lee D."/>
            <person name="Jang J.H."/>
            <person name="Cha S."/>
            <person name="Seo T."/>
        </authorList>
    </citation>
    <scope>NUCLEOTIDE SEQUENCE [LARGE SCALE GENOMIC DNA]</scope>
    <source>
        <strain evidence="12 13">IP7</strain>
    </source>
</reference>
<dbReference type="FunFam" id="1.20.1270.10:FF:000001">
    <property type="entry name" value="Molecular chaperone DnaK"/>
    <property type="match status" value="1"/>
</dbReference>
<accession>A0A8J6PWQ7</accession>
<sequence length="635" mass="68477">MSKIIGIDLGTTNSCVSVMEGNEPVVIPNAEGKRTTPSVIAFVEGGEIKVGDPAKRQAVTNPNKTVYSIKRFMGNKYSESQKEAERVPYKVVKGDNDTPRVDIDGRLYTPQELSAMILQKMKKTAEDYLGQDVSEAVITVPAYFNDSQRQATKEAGEIAGLKVRRIINEPTAAALAYGLDKKGTDQKIVVFDFGGGTHDVSILELGDGVFEVLSTDGDTHLGGDDVDEKIINWLADEFNAEEGMDLRKDAMSLQRLKEAAEKAKIELSSSAQTEINLPYITATASGPKHLVRTLTRSKFEQLIDDLVKRTIAPCESALKAAGLSKNDIDEVILVGGSTRIPAVQAAVEKFFGKAPSKGVNPDEVVSLGAGIQGGVLTGDVKDVLLLDVTPLSLGIETMGNVMTKLIEANTTIPTKKSQVFSTAADNQPSVEIHVLQGERAMAADNKTIGRFHLDGIPPAKRGTPQIEVTFDIDANGIIHVAATDKATNKTQDIRIEASSGLTEEEIQKMKQEAEANAEADKEAKEKAEKLNAADAMIFQTESQLKEFGDKLSDDKKKPIEDALEELKKAFETKDIAVIDPALEKINEAWKAASEEMYKAQAEAQGGAQPGPDASQNGQAGDESSDVEDVDFEEVK</sequence>
<protein>
    <recommendedName>
        <fullName evidence="2 8">Chaperone protein DnaK</fullName>
    </recommendedName>
    <alternativeName>
        <fullName evidence="8">HSP70</fullName>
    </alternativeName>
    <alternativeName>
        <fullName evidence="8">Heat shock 70 kDa protein</fullName>
    </alternativeName>
    <alternativeName>
        <fullName evidence="8">Heat shock protein 70</fullName>
    </alternativeName>
</protein>
<dbReference type="InterPro" id="IPR012725">
    <property type="entry name" value="Chaperone_DnaK"/>
</dbReference>
<evidence type="ECO:0000256" key="4">
    <source>
        <dbReference type="ARBA" id="ARBA00022741"/>
    </source>
</evidence>
<evidence type="ECO:0000256" key="8">
    <source>
        <dbReference type="HAMAP-Rule" id="MF_00332"/>
    </source>
</evidence>
<dbReference type="GO" id="GO:0051082">
    <property type="term" value="F:unfolded protein binding"/>
    <property type="evidence" value="ECO:0007669"/>
    <property type="project" value="InterPro"/>
</dbReference>
<evidence type="ECO:0000256" key="3">
    <source>
        <dbReference type="ARBA" id="ARBA00022553"/>
    </source>
</evidence>
<proteinExistence type="evidence at transcript level"/>
<evidence type="ECO:0000256" key="7">
    <source>
        <dbReference type="ARBA" id="ARBA00023186"/>
    </source>
</evidence>
<dbReference type="PRINTS" id="PR00301">
    <property type="entry name" value="HEATSHOCK70"/>
</dbReference>
<dbReference type="HAMAP" id="MF_00332">
    <property type="entry name" value="DnaK"/>
    <property type="match status" value="1"/>
</dbReference>
<dbReference type="EMBL" id="JACVXD010000001">
    <property type="protein sequence ID" value="MBD0822540.1"/>
    <property type="molecule type" value="Genomic_DNA"/>
</dbReference>
<dbReference type="SUPFAM" id="SSF53067">
    <property type="entry name" value="Actin-like ATPase domain"/>
    <property type="match status" value="2"/>
</dbReference>
<comment type="function">
    <text evidence="8">Acts as a chaperone.</text>
</comment>
<dbReference type="AlphaFoldDB" id="A0A8J6PWQ7"/>
<feature type="coiled-coil region" evidence="10">
    <location>
        <begin position="503"/>
        <end position="536"/>
    </location>
</feature>
<dbReference type="Proteomes" id="UP000621516">
    <property type="component" value="Unassembled WGS sequence"/>
</dbReference>
<comment type="similarity">
    <text evidence="1 8 9">Belongs to the heat shock protein 70 family.</text>
</comment>
<keyword evidence="6 8" id="KW-0346">Stress response</keyword>
<dbReference type="InterPro" id="IPR029047">
    <property type="entry name" value="HSP70_peptide-bd_sf"/>
</dbReference>
<evidence type="ECO:0000256" key="10">
    <source>
        <dbReference type="SAM" id="Coils"/>
    </source>
</evidence>
<dbReference type="PROSITE" id="PS01036">
    <property type="entry name" value="HSP70_3"/>
    <property type="match status" value="1"/>
</dbReference>
<dbReference type="FunFam" id="3.90.640.10:FF:000003">
    <property type="entry name" value="Molecular chaperone DnaK"/>
    <property type="match status" value="1"/>
</dbReference>
<evidence type="ECO:0000256" key="5">
    <source>
        <dbReference type="ARBA" id="ARBA00022840"/>
    </source>
</evidence>
<keyword evidence="3 8" id="KW-0597">Phosphoprotein</keyword>
<dbReference type="InterPro" id="IPR029048">
    <property type="entry name" value="HSP70_C_sf"/>
</dbReference>
<dbReference type="InterPro" id="IPR013126">
    <property type="entry name" value="Hsp_70_fam"/>
</dbReference>
<keyword evidence="10" id="KW-0175">Coiled coil</keyword>
<dbReference type="Gene3D" id="3.90.640.10">
    <property type="entry name" value="Actin, Chain A, domain 4"/>
    <property type="match status" value="1"/>
</dbReference>
<evidence type="ECO:0000256" key="9">
    <source>
        <dbReference type="RuleBase" id="RU003322"/>
    </source>
</evidence>
<dbReference type="Gene3D" id="2.60.34.10">
    <property type="entry name" value="Substrate Binding Domain Of DNAk, Chain A, domain 1"/>
    <property type="match status" value="1"/>
</dbReference>
<keyword evidence="4 8" id="KW-0547">Nucleotide-binding</keyword>
<dbReference type="NCBIfam" id="NF001413">
    <property type="entry name" value="PRK00290.1"/>
    <property type="match status" value="1"/>
</dbReference>
<comment type="caution">
    <text evidence="12">The sequence shown here is derived from an EMBL/GenBank/DDBJ whole genome shotgun (WGS) entry which is preliminary data.</text>
</comment>
<dbReference type="FunFam" id="2.60.34.10:FF:000014">
    <property type="entry name" value="Chaperone protein DnaK HSP70"/>
    <property type="match status" value="1"/>
</dbReference>
<dbReference type="RefSeq" id="WP_188221861.1">
    <property type="nucleotide sequence ID" value="NZ_JACVXD010000001.1"/>
</dbReference>
<dbReference type="CDD" id="cd10234">
    <property type="entry name" value="ASKHA_NBD_HSP70_DnaK-like"/>
    <property type="match status" value="1"/>
</dbReference>
<keyword evidence="13" id="KW-1185">Reference proteome</keyword>
<dbReference type="NCBIfam" id="NF003520">
    <property type="entry name" value="PRK05183.1"/>
    <property type="match status" value="1"/>
</dbReference>
<dbReference type="GO" id="GO:0005524">
    <property type="term" value="F:ATP binding"/>
    <property type="evidence" value="ECO:0007669"/>
    <property type="project" value="UniProtKB-UniRule"/>
</dbReference>
<evidence type="ECO:0000313" key="13">
    <source>
        <dbReference type="Proteomes" id="UP000621516"/>
    </source>
</evidence>
<keyword evidence="5 8" id="KW-0067">ATP-binding</keyword>
<dbReference type="GO" id="GO:0140662">
    <property type="term" value="F:ATP-dependent protein folding chaperone"/>
    <property type="evidence" value="ECO:0007669"/>
    <property type="project" value="InterPro"/>
</dbReference>
<evidence type="ECO:0000256" key="11">
    <source>
        <dbReference type="SAM" id="MobiDB-lite"/>
    </source>
</evidence>
<dbReference type="Gene3D" id="3.30.420.40">
    <property type="match status" value="2"/>
</dbReference>
<dbReference type="NCBIfam" id="TIGR02350">
    <property type="entry name" value="prok_dnaK"/>
    <property type="match status" value="1"/>
</dbReference>
<dbReference type="FunFam" id="3.30.420.40:FF:000004">
    <property type="entry name" value="Molecular chaperone DnaK"/>
    <property type="match status" value="1"/>
</dbReference>
<evidence type="ECO:0000256" key="2">
    <source>
        <dbReference type="ARBA" id="ARBA00014415"/>
    </source>
</evidence>
<dbReference type="PANTHER" id="PTHR19375">
    <property type="entry name" value="HEAT SHOCK PROTEIN 70KDA"/>
    <property type="match status" value="1"/>
</dbReference>
<gene>
    <name evidence="8 12" type="primary">dnaK</name>
    <name evidence="12" type="ORF">ICJ85_00765</name>
</gene>
<dbReference type="PROSITE" id="PS00329">
    <property type="entry name" value="HSP70_2"/>
    <property type="match status" value="1"/>
</dbReference>
<dbReference type="SUPFAM" id="SSF100920">
    <property type="entry name" value="Heat shock protein 70kD (HSP70), peptide-binding domain"/>
    <property type="match status" value="1"/>
</dbReference>
<feature type="modified residue" description="Phosphothreonine; by autocatalysis" evidence="8">
    <location>
        <position position="197"/>
    </location>
</feature>
<dbReference type="InterPro" id="IPR018181">
    <property type="entry name" value="Heat_shock_70_CS"/>
</dbReference>
<feature type="region of interest" description="Disordered" evidence="11">
    <location>
        <begin position="594"/>
        <end position="635"/>
    </location>
</feature>
<evidence type="ECO:0000256" key="6">
    <source>
        <dbReference type="ARBA" id="ARBA00023016"/>
    </source>
</evidence>
<feature type="compositionally biased region" description="Low complexity" evidence="11">
    <location>
        <begin position="599"/>
        <end position="613"/>
    </location>
</feature>
<organism evidence="12 13">
    <name type="scientific">Aestuariibaculum marinum</name>
    <dbReference type="NCBI Taxonomy" id="2683592"/>
    <lineage>
        <taxon>Bacteria</taxon>
        <taxon>Pseudomonadati</taxon>
        <taxon>Bacteroidota</taxon>
        <taxon>Flavobacteriia</taxon>
        <taxon>Flavobacteriales</taxon>
        <taxon>Flavobacteriaceae</taxon>
    </lineage>
</organism>
<evidence type="ECO:0000256" key="1">
    <source>
        <dbReference type="ARBA" id="ARBA00007381"/>
    </source>
</evidence>
<dbReference type="PROSITE" id="PS00297">
    <property type="entry name" value="HSP70_1"/>
    <property type="match status" value="1"/>
</dbReference>
<feature type="compositionally biased region" description="Acidic residues" evidence="11">
    <location>
        <begin position="622"/>
        <end position="635"/>
    </location>
</feature>
<dbReference type="InterPro" id="IPR043129">
    <property type="entry name" value="ATPase_NBD"/>
</dbReference>
<evidence type="ECO:0000313" key="12">
    <source>
        <dbReference type="EMBL" id="MBD0822540.1"/>
    </source>
</evidence>
<dbReference type="Gene3D" id="1.20.1270.10">
    <property type="match status" value="1"/>
</dbReference>
<dbReference type="Pfam" id="PF00012">
    <property type="entry name" value="HSP70"/>
    <property type="match status" value="1"/>
</dbReference>
<name>A0A8J6PWQ7_9FLAO</name>
<keyword evidence="7 8" id="KW-0143">Chaperone</keyword>